<organism evidence="2 3">
    <name type="scientific">Mycena albidolilacea</name>
    <dbReference type="NCBI Taxonomy" id="1033008"/>
    <lineage>
        <taxon>Eukaryota</taxon>
        <taxon>Fungi</taxon>
        <taxon>Dikarya</taxon>
        <taxon>Basidiomycota</taxon>
        <taxon>Agaricomycotina</taxon>
        <taxon>Agaricomycetes</taxon>
        <taxon>Agaricomycetidae</taxon>
        <taxon>Agaricales</taxon>
        <taxon>Marasmiineae</taxon>
        <taxon>Mycenaceae</taxon>
        <taxon>Mycena</taxon>
    </lineage>
</organism>
<protein>
    <recommendedName>
        <fullName evidence="1">Bacteriophage T5 Orf172 DNA-binding domain-containing protein</fullName>
    </recommendedName>
</protein>
<reference evidence="2" key="1">
    <citation type="submission" date="2023-03" db="EMBL/GenBank/DDBJ databases">
        <title>Massive genome expansion in bonnet fungi (Mycena s.s.) driven by repeated elements and novel gene families across ecological guilds.</title>
        <authorList>
            <consortium name="Lawrence Berkeley National Laboratory"/>
            <person name="Harder C.B."/>
            <person name="Miyauchi S."/>
            <person name="Viragh M."/>
            <person name="Kuo A."/>
            <person name="Thoen E."/>
            <person name="Andreopoulos B."/>
            <person name="Lu D."/>
            <person name="Skrede I."/>
            <person name="Drula E."/>
            <person name="Henrissat B."/>
            <person name="Morin E."/>
            <person name="Kohler A."/>
            <person name="Barry K."/>
            <person name="LaButti K."/>
            <person name="Morin E."/>
            <person name="Salamov A."/>
            <person name="Lipzen A."/>
            <person name="Mereny Z."/>
            <person name="Hegedus B."/>
            <person name="Baldrian P."/>
            <person name="Stursova M."/>
            <person name="Weitz H."/>
            <person name="Taylor A."/>
            <person name="Grigoriev I.V."/>
            <person name="Nagy L.G."/>
            <person name="Martin F."/>
            <person name="Kauserud H."/>
        </authorList>
    </citation>
    <scope>NUCLEOTIDE SEQUENCE</scope>
    <source>
        <strain evidence="2">CBHHK002</strain>
    </source>
</reference>
<gene>
    <name evidence="2" type="ORF">DFH08DRAFT_812399</name>
</gene>
<dbReference type="InterPro" id="IPR018306">
    <property type="entry name" value="Phage_T5_Orf172_DNA-bd"/>
</dbReference>
<sequence>MRPTRAIPSRLFSTFYDALVARTNWSSTSDTLECLRTPGALSELSSAQQAPAYNALVARTDCSTPDTLECLRTPGAPSERSSAQQAPAYDALVARTDCSVPDTLEWLRTPGTPSERSSAQQAPAYDALVARTDCSVPETLECLRTPGTPSERSSAQQAPAYGMPDLSSEAAEYWPTYPVIASRPAVVPLRSPSIGETAHIAMKRHQQRRLLARVGWMWFEAQIAEHMKFRMYCERRGKVYHNYRRNMQDGSLQGKIGWTSNMKRRRASYKRCESTIRQIVWVAAWECRHPKRVERIAHLTLCDMGAVIKPTECLGSGCSVQHREYSDFKQAGGVDGYIQVVENTLRTLGEPVKRLML</sequence>
<name>A0AAD6ZVU7_9AGAR</name>
<dbReference type="AlphaFoldDB" id="A0AAD6ZVU7"/>
<dbReference type="EMBL" id="JARIHO010000027">
    <property type="protein sequence ID" value="KAJ7340033.1"/>
    <property type="molecule type" value="Genomic_DNA"/>
</dbReference>
<feature type="domain" description="Bacteriophage T5 Orf172 DNA-binding" evidence="1">
    <location>
        <begin position="249"/>
        <end position="327"/>
    </location>
</feature>
<proteinExistence type="predicted"/>
<dbReference type="Pfam" id="PF10544">
    <property type="entry name" value="T5orf172"/>
    <property type="match status" value="1"/>
</dbReference>
<evidence type="ECO:0000313" key="3">
    <source>
        <dbReference type="Proteomes" id="UP001218218"/>
    </source>
</evidence>
<keyword evidence="3" id="KW-1185">Reference proteome</keyword>
<comment type="caution">
    <text evidence="2">The sequence shown here is derived from an EMBL/GenBank/DDBJ whole genome shotgun (WGS) entry which is preliminary data.</text>
</comment>
<evidence type="ECO:0000259" key="1">
    <source>
        <dbReference type="Pfam" id="PF10544"/>
    </source>
</evidence>
<evidence type="ECO:0000313" key="2">
    <source>
        <dbReference type="EMBL" id="KAJ7340033.1"/>
    </source>
</evidence>
<dbReference type="Proteomes" id="UP001218218">
    <property type="component" value="Unassembled WGS sequence"/>
</dbReference>
<accession>A0AAD6ZVU7</accession>